<accession>H2XVC4</accession>
<evidence type="ECO:0000313" key="1">
    <source>
        <dbReference type="Ensembl" id="ENSCINP00000033608.1"/>
    </source>
</evidence>
<organism evidence="1 2">
    <name type="scientific">Ciona intestinalis</name>
    <name type="common">Transparent sea squirt</name>
    <name type="synonym">Ascidia intestinalis</name>
    <dbReference type="NCBI Taxonomy" id="7719"/>
    <lineage>
        <taxon>Eukaryota</taxon>
        <taxon>Metazoa</taxon>
        <taxon>Chordata</taxon>
        <taxon>Tunicata</taxon>
        <taxon>Ascidiacea</taxon>
        <taxon>Phlebobranchia</taxon>
        <taxon>Cionidae</taxon>
        <taxon>Ciona</taxon>
    </lineage>
</organism>
<dbReference type="Ensembl" id="ENSCINT00000036330.1">
    <property type="protein sequence ID" value="ENSCINP00000033608.1"/>
    <property type="gene ID" value="ENSCING00000018572.1"/>
</dbReference>
<reference evidence="1" key="3">
    <citation type="submission" date="2025-08" db="UniProtKB">
        <authorList>
            <consortium name="Ensembl"/>
        </authorList>
    </citation>
    <scope>IDENTIFICATION</scope>
</reference>
<keyword evidence="2" id="KW-1185">Reference proteome</keyword>
<reference evidence="2" key="1">
    <citation type="journal article" date="2002" name="Science">
        <title>The draft genome of Ciona intestinalis: insights into chordate and vertebrate origins.</title>
        <authorList>
            <person name="Dehal P."/>
            <person name="Satou Y."/>
            <person name="Campbell R.K."/>
            <person name="Chapman J."/>
            <person name="Degnan B."/>
            <person name="De Tomaso A."/>
            <person name="Davidson B."/>
            <person name="Di Gregorio A."/>
            <person name="Gelpke M."/>
            <person name="Goodstein D.M."/>
            <person name="Harafuji N."/>
            <person name="Hastings K.E."/>
            <person name="Ho I."/>
            <person name="Hotta K."/>
            <person name="Huang W."/>
            <person name="Kawashima T."/>
            <person name="Lemaire P."/>
            <person name="Martinez D."/>
            <person name="Meinertzhagen I.A."/>
            <person name="Necula S."/>
            <person name="Nonaka M."/>
            <person name="Putnam N."/>
            <person name="Rash S."/>
            <person name="Saiga H."/>
            <person name="Satake M."/>
            <person name="Terry A."/>
            <person name="Yamada L."/>
            <person name="Wang H.G."/>
            <person name="Awazu S."/>
            <person name="Azumi K."/>
            <person name="Boore J."/>
            <person name="Branno M."/>
            <person name="Chin-Bow S."/>
            <person name="DeSantis R."/>
            <person name="Doyle S."/>
            <person name="Francino P."/>
            <person name="Keys D.N."/>
            <person name="Haga S."/>
            <person name="Hayashi H."/>
            <person name="Hino K."/>
            <person name="Imai K.S."/>
            <person name="Inaba K."/>
            <person name="Kano S."/>
            <person name="Kobayashi K."/>
            <person name="Kobayashi M."/>
            <person name="Lee B.I."/>
            <person name="Makabe K.W."/>
            <person name="Manohar C."/>
            <person name="Matassi G."/>
            <person name="Medina M."/>
            <person name="Mochizuki Y."/>
            <person name="Mount S."/>
            <person name="Morishita T."/>
            <person name="Miura S."/>
            <person name="Nakayama A."/>
            <person name="Nishizaka S."/>
            <person name="Nomoto H."/>
            <person name="Ohta F."/>
            <person name="Oishi K."/>
            <person name="Rigoutsos I."/>
            <person name="Sano M."/>
            <person name="Sasaki A."/>
            <person name="Sasakura Y."/>
            <person name="Shoguchi E."/>
            <person name="Shin-i T."/>
            <person name="Spagnuolo A."/>
            <person name="Stainier D."/>
            <person name="Suzuki M.M."/>
            <person name="Tassy O."/>
            <person name="Takatori N."/>
            <person name="Tokuoka M."/>
            <person name="Yagi K."/>
            <person name="Yoshizaki F."/>
            <person name="Wada S."/>
            <person name="Zhang C."/>
            <person name="Hyatt P.D."/>
            <person name="Larimer F."/>
            <person name="Detter C."/>
            <person name="Doggett N."/>
            <person name="Glavina T."/>
            <person name="Hawkins T."/>
            <person name="Richardson P."/>
            <person name="Lucas S."/>
            <person name="Kohara Y."/>
            <person name="Levine M."/>
            <person name="Satoh N."/>
            <person name="Rokhsar D.S."/>
        </authorList>
    </citation>
    <scope>NUCLEOTIDE SEQUENCE [LARGE SCALE GENOMIC DNA]</scope>
</reference>
<dbReference type="EMBL" id="EAAA01001290">
    <property type="status" value="NOT_ANNOTATED_CDS"/>
    <property type="molecule type" value="Genomic_DNA"/>
</dbReference>
<dbReference type="AlphaFoldDB" id="H2XVC4"/>
<dbReference type="InParanoid" id="H2XVC4"/>
<reference evidence="1" key="2">
    <citation type="journal article" date="2008" name="Genome Biol.">
        <title>Improved genome assembly and evidence-based global gene model set for the chordate Ciona intestinalis: new insight into intron and operon populations.</title>
        <authorList>
            <person name="Satou Y."/>
            <person name="Mineta K."/>
            <person name="Ogasawara M."/>
            <person name="Sasakura Y."/>
            <person name="Shoguchi E."/>
            <person name="Ueno K."/>
            <person name="Yamada L."/>
            <person name="Matsumoto J."/>
            <person name="Wasserscheid J."/>
            <person name="Dewar K."/>
            <person name="Wiley G.B."/>
            <person name="Macmil S.L."/>
            <person name="Roe B.A."/>
            <person name="Zeller R.W."/>
            <person name="Hastings K.E."/>
            <person name="Lemaire P."/>
            <person name="Lindquist E."/>
            <person name="Endo T."/>
            <person name="Hotta K."/>
            <person name="Inaba K."/>
        </authorList>
    </citation>
    <scope>NUCLEOTIDE SEQUENCE [LARGE SCALE GENOMIC DNA]</scope>
    <source>
        <strain evidence="1">wild type</strain>
    </source>
</reference>
<name>H2XVC4_CIOIN</name>
<reference evidence="1" key="4">
    <citation type="submission" date="2025-09" db="UniProtKB">
        <authorList>
            <consortium name="Ensembl"/>
        </authorList>
    </citation>
    <scope>IDENTIFICATION</scope>
</reference>
<evidence type="ECO:0000313" key="2">
    <source>
        <dbReference type="Proteomes" id="UP000008144"/>
    </source>
</evidence>
<proteinExistence type="predicted"/>
<protein>
    <submittedName>
        <fullName evidence="1">Uncharacterized protein</fullName>
    </submittedName>
</protein>
<dbReference type="HOGENOM" id="CLU_1739855_0_0_1"/>
<sequence>MRNQKTEQNEVSKIVERGIEDYRGKLQNLTPDRYMNEDVIKKAHAEATKAALAVIEELSSDKGEAITKSSIDKIMIFADCEAQAMLTQNESLKAQIVNQFFTKRVSLGKIYFQDNFSVTTPVCFRKGTRRQAHKGQRERFKNISIPYKPA</sequence>
<dbReference type="Proteomes" id="UP000008144">
    <property type="component" value="Chromosome 14"/>
</dbReference>